<dbReference type="AlphaFoldDB" id="A0AAV6VZ35"/>
<keyword evidence="2" id="KW-0479">Metal-binding</keyword>
<protein>
    <recommendedName>
        <fullName evidence="8">Transposase</fullName>
    </recommendedName>
</protein>
<evidence type="ECO:0000259" key="4">
    <source>
        <dbReference type="Pfam" id="PF12776"/>
    </source>
</evidence>
<dbReference type="Pfam" id="PF13359">
    <property type="entry name" value="DDE_Tnp_4"/>
    <property type="match status" value="1"/>
</dbReference>
<organism evidence="6 7">
    <name type="scientific">Buddleja alternifolia</name>
    <dbReference type="NCBI Taxonomy" id="168488"/>
    <lineage>
        <taxon>Eukaryota</taxon>
        <taxon>Viridiplantae</taxon>
        <taxon>Streptophyta</taxon>
        <taxon>Embryophyta</taxon>
        <taxon>Tracheophyta</taxon>
        <taxon>Spermatophyta</taxon>
        <taxon>Magnoliopsida</taxon>
        <taxon>eudicotyledons</taxon>
        <taxon>Gunneridae</taxon>
        <taxon>Pentapetalae</taxon>
        <taxon>asterids</taxon>
        <taxon>lamiids</taxon>
        <taxon>Lamiales</taxon>
        <taxon>Scrophulariaceae</taxon>
        <taxon>Buddlejeae</taxon>
        <taxon>Buddleja</taxon>
    </lineage>
</organism>
<evidence type="ECO:0000313" key="7">
    <source>
        <dbReference type="Proteomes" id="UP000826271"/>
    </source>
</evidence>
<feature type="region of interest" description="Disordered" evidence="3">
    <location>
        <begin position="552"/>
        <end position="577"/>
    </location>
</feature>
<feature type="domain" description="DDE Tnp4" evidence="5">
    <location>
        <begin position="122"/>
        <end position="283"/>
    </location>
</feature>
<name>A0AAV6VZ35_9LAMI</name>
<evidence type="ECO:0000256" key="1">
    <source>
        <dbReference type="ARBA" id="ARBA00001968"/>
    </source>
</evidence>
<dbReference type="InterPro" id="IPR027806">
    <property type="entry name" value="HARBI1_dom"/>
</dbReference>
<evidence type="ECO:0000313" key="6">
    <source>
        <dbReference type="EMBL" id="KAG8362891.1"/>
    </source>
</evidence>
<evidence type="ECO:0000256" key="2">
    <source>
        <dbReference type="ARBA" id="ARBA00022723"/>
    </source>
</evidence>
<comment type="caution">
    <text evidence="6">The sequence shown here is derived from an EMBL/GenBank/DDBJ whole genome shotgun (WGS) entry which is preliminary data.</text>
</comment>
<sequence length="669" mass="76700">MAEFVKKKIEVFLVVEEIMLQSIFLMNMLMRRLHNGNNNQRRRCEHVIRYVMAHRIPKQLEHLRSIIEINDVDCLVNLRMDRGTFVSALLKLHTLLLVTPQPIGDDCTNPRWKWAKGCLGALDGTYIKVTVPEIDKARYRTRKGEPSVNVLGVCDPKMMFIYALTGWEGSAADSRVLRDALNRPHGLRVPRGNYYLCDNGYTNGDGFLTPYKGVRYHLDDWGEGSMVPQNSREFFNMNHSKARNVVERSFGLLKKRWAVLRSPTFYPIKIQNRIIMACILLHNFIRMEMSVDPLEHELDDMDLENELDHDVEFIETIETSHEWSSWRDSLATSMYNEWRANNILRVFLMARFLFTNAMEASSAKLSRGSGKKGDKSRRSWSQREEEVLIAALKEIISSGWKAENGFKIGYLQTLEQHVVKAFPSTDIRAMPHINSKIHVWKKNYGSLVSMLSKSGIGWNDTTKMIEAHDEAWDSYVKTDSNARLMRYKSWPYYADWVEIFGKDRATGEHAEDFVEAINQVLGGTDTTQVEKQNEEDLEHQFEGLGGFADETETMSACPTNSSTSGKKSKGKKRKSMDGQDPMYQLMGTFCQNTDVRLGEIAQRIGYDYDVSKARKEIYGVVGKIEGLSLQHKLKVSRLLAKNTEDLELFLSLDDVGKAEFVQMTLGGQF</sequence>
<dbReference type="Pfam" id="PF12776">
    <property type="entry name" value="Myb_DNA-bind_3"/>
    <property type="match status" value="1"/>
</dbReference>
<dbReference type="Proteomes" id="UP000826271">
    <property type="component" value="Unassembled WGS sequence"/>
</dbReference>
<dbReference type="InterPro" id="IPR024752">
    <property type="entry name" value="Myb/SANT-like_dom"/>
</dbReference>
<evidence type="ECO:0000259" key="5">
    <source>
        <dbReference type="Pfam" id="PF13359"/>
    </source>
</evidence>
<gene>
    <name evidence="6" type="ORF">BUALT_BualtUnG0026000</name>
</gene>
<evidence type="ECO:0000256" key="3">
    <source>
        <dbReference type="SAM" id="MobiDB-lite"/>
    </source>
</evidence>
<evidence type="ECO:0008006" key="8">
    <source>
        <dbReference type="Google" id="ProtNLM"/>
    </source>
</evidence>
<dbReference type="EMBL" id="WHWC01000210">
    <property type="protein sequence ID" value="KAG8362891.1"/>
    <property type="molecule type" value="Genomic_DNA"/>
</dbReference>
<proteinExistence type="predicted"/>
<keyword evidence="7" id="KW-1185">Reference proteome</keyword>
<dbReference type="GO" id="GO:0046872">
    <property type="term" value="F:metal ion binding"/>
    <property type="evidence" value="ECO:0007669"/>
    <property type="project" value="UniProtKB-KW"/>
</dbReference>
<reference evidence="6" key="1">
    <citation type="submission" date="2019-10" db="EMBL/GenBank/DDBJ databases">
        <authorList>
            <person name="Zhang R."/>
            <person name="Pan Y."/>
            <person name="Wang J."/>
            <person name="Ma R."/>
            <person name="Yu S."/>
        </authorList>
    </citation>
    <scope>NUCLEOTIDE SEQUENCE</scope>
    <source>
        <strain evidence="6">LA-IB0</strain>
        <tissue evidence="6">Leaf</tissue>
    </source>
</reference>
<dbReference type="PANTHER" id="PTHR46250">
    <property type="entry name" value="MYB/SANT-LIKE DNA-BINDING DOMAIN PROTEIN-RELATED"/>
    <property type="match status" value="1"/>
</dbReference>
<comment type="cofactor">
    <cofactor evidence="1">
        <name>a divalent metal cation</name>
        <dbReference type="ChEBI" id="CHEBI:60240"/>
    </cofactor>
</comment>
<feature type="domain" description="Myb/SANT-like" evidence="4">
    <location>
        <begin position="379"/>
        <end position="475"/>
    </location>
</feature>
<accession>A0AAV6VZ35</accession>
<dbReference type="PANTHER" id="PTHR46250:SF15">
    <property type="entry name" value="OS01G0523800 PROTEIN"/>
    <property type="match status" value="1"/>
</dbReference>